<dbReference type="Gene3D" id="3.30.70.270">
    <property type="match status" value="1"/>
</dbReference>
<dbReference type="Pfam" id="PF00078">
    <property type="entry name" value="RVT_1"/>
    <property type="match status" value="1"/>
</dbReference>
<dbReference type="PANTHER" id="PTHR47027:SF20">
    <property type="entry name" value="REVERSE TRANSCRIPTASE-LIKE PROTEIN WITH RNA-DIRECTED DNA POLYMERASE DOMAIN"/>
    <property type="match status" value="1"/>
</dbReference>
<dbReference type="PANTHER" id="PTHR47027">
    <property type="entry name" value="REVERSE TRANSCRIPTASE DOMAIN-CONTAINING PROTEIN"/>
    <property type="match status" value="1"/>
</dbReference>
<feature type="domain" description="Reverse transcriptase" evidence="1">
    <location>
        <begin position="1"/>
        <end position="252"/>
    </location>
</feature>
<comment type="caution">
    <text evidence="2">The sequence shown here is derived from an EMBL/GenBank/DDBJ whole genome shotgun (WGS) entry which is preliminary data.</text>
</comment>
<dbReference type="InterPro" id="IPR000477">
    <property type="entry name" value="RT_dom"/>
</dbReference>
<dbReference type="EMBL" id="JAJSOF020000029">
    <property type="protein sequence ID" value="KAJ4431882.1"/>
    <property type="molecule type" value="Genomic_DNA"/>
</dbReference>
<dbReference type="Proteomes" id="UP001148838">
    <property type="component" value="Unassembled WGS sequence"/>
</dbReference>
<evidence type="ECO:0000313" key="2">
    <source>
        <dbReference type="EMBL" id="KAJ4431882.1"/>
    </source>
</evidence>
<organism evidence="2 3">
    <name type="scientific">Periplaneta americana</name>
    <name type="common">American cockroach</name>
    <name type="synonym">Blatta americana</name>
    <dbReference type="NCBI Taxonomy" id="6978"/>
    <lineage>
        <taxon>Eukaryota</taxon>
        <taxon>Metazoa</taxon>
        <taxon>Ecdysozoa</taxon>
        <taxon>Arthropoda</taxon>
        <taxon>Hexapoda</taxon>
        <taxon>Insecta</taxon>
        <taxon>Pterygota</taxon>
        <taxon>Neoptera</taxon>
        <taxon>Polyneoptera</taxon>
        <taxon>Dictyoptera</taxon>
        <taxon>Blattodea</taxon>
        <taxon>Blattoidea</taxon>
        <taxon>Blattidae</taxon>
        <taxon>Blattinae</taxon>
        <taxon>Periplaneta</taxon>
    </lineage>
</organism>
<protein>
    <recommendedName>
        <fullName evidence="1">Reverse transcriptase domain-containing protein</fullName>
    </recommendedName>
</protein>
<dbReference type="InterPro" id="IPR043128">
    <property type="entry name" value="Rev_trsase/Diguanyl_cyclase"/>
</dbReference>
<name>A0ABQ8SD47_PERAM</name>
<dbReference type="PROSITE" id="PS50878">
    <property type="entry name" value="RT_POL"/>
    <property type="match status" value="1"/>
</dbReference>
<dbReference type="InterPro" id="IPR043502">
    <property type="entry name" value="DNA/RNA_pol_sf"/>
</dbReference>
<evidence type="ECO:0000259" key="1">
    <source>
        <dbReference type="PROSITE" id="PS50878"/>
    </source>
</evidence>
<keyword evidence="3" id="KW-1185">Reference proteome</keyword>
<sequence>MANDTTYLDFIEPSLPKTEQGAGAGVTCCLFSLYRSLGYGTKVLMDYYATAIFVRTQMTHVSRTGIASHLPLYIETPELSFTHTAYDSVKREVLYDILIEFGIPKKLVRLIKMCLSETYSRVRIGQFLSDPFPIHCGLKQGDALSPLLFNFALEYAIRKVQDNRQGLELNGLHQLLVYADDVNMLGENTQTVRENTEILVEASKAIGLEVNPEKTKYMIMSRDGNIVRNGNINIGDLSFEEVEKFKYLGATVTNINDTREEIKRRINMGNACYYSVEKLLSSSLLSKNLKVRIYKTVILPVLLYGCETWTLTLREEHRLRVFENKVLRKIFGAKQDEVTGEWRKLHNTELHALYTSPDIIRNLKSRRLRWAGHVARMGESRNAYRVLVGRPEEKDL</sequence>
<reference evidence="2 3" key="1">
    <citation type="journal article" date="2022" name="Allergy">
        <title>Genome assembly and annotation of Periplaneta americana reveal a comprehensive cockroach allergen profile.</title>
        <authorList>
            <person name="Wang L."/>
            <person name="Xiong Q."/>
            <person name="Saelim N."/>
            <person name="Wang L."/>
            <person name="Nong W."/>
            <person name="Wan A.T."/>
            <person name="Shi M."/>
            <person name="Liu X."/>
            <person name="Cao Q."/>
            <person name="Hui J.H.L."/>
            <person name="Sookrung N."/>
            <person name="Leung T.F."/>
            <person name="Tungtrongchitr A."/>
            <person name="Tsui S.K.W."/>
        </authorList>
    </citation>
    <scope>NUCLEOTIDE SEQUENCE [LARGE SCALE GENOMIC DNA]</scope>
    <source>
        <strain evidence="2">PWHHKU_190912</strain>
    </source>
</reference>
<evidence type="ECO:0000313" key="3">
    <source>
        <dbReference type="Proteomes" id="UP001148838"/>
    </source>
</evidence>
<gene>
    <name evidence="2" type="ORF">ANN_20488</name>
</gene>
<proteinExistence type="predicted"/>
<accession>A0ABQ8SD47</accession>
<dbReference type="SUPFAM" id="SSF56672">
    <property type="entry name" value="DNA/RNA polymerases"/>
    <property type="match status" value="1"/>
</dbReference>